<dbReference type="GO" id="GO:0016868">
    <property type="term" value="F:intramolecular phosphotransferase activity"/>
    <property type="evidence" value="ECO:0007669"/>
    <property type="project" value="InterPro"/>
</dbReference>
<organism evidence="6">
    <name type="scientific">marine sediment metagenome</name>
    <dbReference type="NCBI Taxonomy" id="412755"/>
    <lineage>
        <taxon>unclassified sequences</taxon>
        <taxon>metagenomes</taxon>
        <taxon>ecological metagenomes</taxon>
    </lineage>
</organism>
<gene>
    <name evidence="6" type="ORF">S03H2_57471</name>
</gene>
<proteinExistence type="predicted"/>
<accession>X1IGM5</accession>
<protein>
    <recommendedName>
        <fullName evidence="7">Alpha-D-phosphohexomutase alpha/beta/alpha domain-containing protein</fullName>
    </recommendedName>
</protein>
<evidence type="ECO:0000256" key="3">
    <source>
        <dbReference type="ARBA" id="ARBA00022723"/>
    </source>
</evidence>
<comment type="caution">
    <text evidence="6">The sequence shown here is derived from an EMBL/GenBank/DDBJ whole genome shotgun (WGS) entry which is preliminary data.</text>
</comment>
<dbReference type="EMBL" id="BARU01036839">
    <property type="protein sequence ID" value="GAH81541.1"/>
    <property type="molecule type" value="Genomic_DNA"/>
</dbReference>
<comment type="cofactor">
    <cofactor evidence="1">
        <name>Mg(2+)</name>
        <dbReference type="ChEBI" id="CHEBI:18420"/>
    </cofactor>
</comment>
<dbReference type="PANTHER" id="PTHR43771">
    <property type="entry name" value="PHOSPHOMANNOMUTASE"/>
    <property type="match status" value="1"/>
</dbReference>
<dbReference type="InterPro" id="IPR016055">
    <property type="entry name" value="A-D-PHexomutase_a/b/a-I/II/III"/>
</dbReference>
<evidence type="ECO:0000256" key="4">
    <source>
        <dbReference type="ARBA" id="ARBA00022842"/>
    </source>
</evidence>
<dbReference type="AlphaFoldDB" id="X1IGM5"/>
<sequence>MKINSDIFRAYDIRGIYPEEINENAAYLIGRAYVKFLGKKN</sequence>
<dbReference type="PANTHER" id="PTHR43771:SF1">
    <property type="entry name" value="PHOSPHOMANNOMUTASE"/>
    <property type="match status" value="1"/>
</dbReference>
<dbReference type="Gene3D" id="3.40.120.10">
    <property type="entry name" value="Alpha-D-Glucose-1,6-Bisphosphate, subunit A, domain 3"/>
    <property type="match status" value="1"/>
</dbReference>
<feature type="non-terminal residue" evidence="6">
    <location>
        <position position="41"/>
    </location>
</feature>
<dbReference type="GO" id="GO:0005975">
    <property type="term" value="P:carbohydrate metabolic process"/>
    <property type="evidence" value="ECO:0007669"/>
    <property type="project" value="InterPro"/>
</dbReference>
<reference evidence="6" key="1">
    <citation type="journal article" date="2014" name="Front. Microbiol.">
        <title>High frequency of phylogenetically diverse reductive dehalogenase-homologous genes in deep subseafloor sedimentary metagenomes.</title>
        <authorList>
            <person name="Kawai M."/>
            <person name="Futagami T."/>
            <person name="Toyoda A."/>
            <person name="Takaki Y."/>
            <person name="Nishi S."/>
            <person name="Hori S."/>
            <person name="Arai W."/>
            <person name="Tsubouchi T."/>
            <person name="Morono Y."/>
            <person name="Uchiyama I."/>
            <person name="Ito T."/>
            <person name="Fujiyama A."/>
            <person name="Inagaki F."/>
            <person name="Takami H."/>
        </authorList>
    </citation>
    <scope>NUCLEOTIDE SEQUENCE</scope>
    <source>
        <strain evidence="6">Expedition CK06-06</strain>
    </source>
</reference>
<evidence type="ECO:0008006" key="7">
    <source>
        <dbReference type="Google" id="ProtNLM"/>
    </source>
</evidence>
<name>X1IGM5_9ZZZZ</name>
<dbReference type="GO" id="GO:0046872">
    <property type="term" value="F:metal ion binding"/>
    <property type="evidence" value="ECO:0007669"/>
    <property type="project" value="UniProtKB-KW"/>
</dbReference>
<keyword evidence="4" id="KW-0460">Magnesium</keyword>
<dbReference type="SUPFAM" id="SSF53738">
    <property type="entry name" value="Phosphoglucomutase, first 3 domains"/>
    <property type="match status" value="1"/>
</dbReference>
<evidence type="ECO:0000313" key="6">
    <source>
        <dbReference type="EMBL" id="GAH81541.1"/>
    </source>
</evidence>
<keyword evidence="3" id="KW-0479">Metal-binding</keyword>
<evidence type="ECO:0000256" key="5">
    <source>
        <dbReference type="ARBA" id="ARBA00023235"/>
    </source>
</evidence>
<keyword evidence="2" id="KW-0597">Phosphoprotein</keyword>
<evidence type="ECO:0000256" key="2">
    <source>
        <dbReference type="ARBA" id="ARBA00022553"/>
    </source>
</evidence>
<evidence type="ECO:0000256" key="1">
    <source>
        <dbReference type="ARBA" id="ARBA00001946"/>
    </source>
</evidence>
<keyword evidence="5" id="KW-0413">Isomerase</keyword>